<evidence type="ECO:0000256" key="1">
    <source>
        <dbReference type="ARBA" id="ARBA00004141"/>
    </source>
</evidence>
<keyword evidence="7" id="KW-0413">Isomerase</keyword>
<dbReference type="EMBL" id="JACHVS010000001">
    <property type="protein sequence ID" value="MBB2994613.1"/>
    <property type="molecule type" value="Genomic_DNA"/>
</dbReference>
<evidence type="ECO:0000256" key="3">
    <source>
        <dbReference type="ARBA" id="ARBA00022692"/>
    </source>
</evidence>
<protein>
    <submittedName>
        <fullName evidence="9">Lycopene cyclase domain-containing protein</fullName>
    </submittedName>
</protein>
<name>A0A839QG72_9MICC</name>
<dbReference type="GO" id="GO:0016020">
    <property type="term" value="C:membrane"/>
    <property type="evidence" value="ECO:0007669"/>
    <property type="project" value="UniProtKB-SubCell"/>
</dbReference>
<dbReference type="Proteomes" id="UP000523000">
    <property type="component" value="Unassembled WGS sequence"/>
</dbReference>
<reference evidence="9 10" key="1">
    <citation type="submission" date="2020-08" db="EMBL/GenBank/DDBJ databases">
        <title>Sequencing the genomes of 1000 actinobacteria strains.</title>
        <authorList>
            <person name="Klenk H.-P."/>
        </authorList>
    </citation>
    <scope>NUCLEOTIDE SEQUENCE [LARGE SCALE GENOMIC DNA]</scope>
    <source>
        <strain evidence="9 10">DSM 22826</strain>
    </source>
</reference>
<accession>A0A839QG72</accession>
<evidence type="ECO:0000256" key="6">
    <source>
        <dbReference type="ARBA" id="ARBA00023136"/>
    </source>
</evidence>
<evidence type="ECO:0000313" key="10">
    <source>
        <dbReference type="Proteomes" id="UP000523000"/>
    </source>
</evidence>
<evidence type="ECO:0000256" key="4">
    <source>
        <dbReference type="ARBA" id="ARBA00022746"/>
    </source>
</evidence>
<dbReference type="NCBIfam" id="TIGR03462">
    <property type="entry name" value="CarR_dom_SF"/>
    <property type="match status" value="1"/>
</dbReference>
<keyword evidence="4" id="KW-0125">Carotenoid biosynthesis</keyword>
<dbReference type="AlphaFoldDB" id="A0A839QG72"/>
<sequence>MIYLLVLVALLGCMCAIDARYRLFFFDRPLAAALTLVAGLAYFLFWDIWAIAEGIFLHLPSPLMTGIMVGHQLPLEEVFFLAFLCYQTMILFVGARRLLASRQRKESEARA</sequence>
<organism evidence="9 10">
    <name type="scientific">Paeniglutamicibacter cryotolerans</name>
    <dbReference type="NCBI Taxonomy" id="670079"/>
    <lineage>
        <taxon>Bacteria</taxon>
        <taxon>Bacillati</taxon>
        <taxon>Actinomycetota</taxon>
        <taxon>Actinomycetes</taxon>
        <taxon>Micrococcales</taxon>
        <taxon>Micrococcaceae</taxon>
        <taxon>Paeniglutamicibacter</taxon>
    </lineage>
</organism>
<keyword evidence="6 8" id="KW-0472">Membrane</keyword>
<evidence type="ECO:0000313" key="9">
    <source>
        <dbReference type="EMBL" id="MBB2994613.1"/>
    </source>
</evidence>
<dbReference type="GO" id="GO:0016872">
    <property type="term" value="F:intramolecular lyase activity"/>
    <property type="evidence" value="ECO:0007669"/>
    <property type="project" value="InterPro"/>
</dbReference>
<keyword evidence="5 8" id="KW-1133">Transmembrane helix</keyword>
<dbReference type="RefSeq" id="WP_183509970.1">
    <property type="nucleotide sequence ID" value="NZ_BAABGK010000023.1"/>
</dbReference>
<gene>
    <name evidence="9" type="ORF">E9229_000804</name>
</gene>
<feature type="transmembrane region" description="Helical" evidence="8">
    <location>
        <begin position="31"/>
        <end position="48"/>
    </location>
</feature>
<evidence type="ECO:0000256" key="2">
    <source>
        <dbReference type="ARBA" id="ARBA00004829"/>
    </source>
</evidence>
<evidence type="ECO:0000256" key="7">
    <source>
        <dbReference type="ARBA" id="ARBA00023235"/>
    </source>
</evidence>
<dbReference type="InterPro" id="IPR017825">
    <property type="entry name" value="Lycopene_cyclase_dom"/>
</dbReference>
<keyword evidence="10" id="KW-1185">Reference proteome</keyword>
<comment type="subcellular location">
    <subcellularLocation>
        <location evidence="1">Membrane</location>
        <topology evidence="1">Multi-pass membrane protein</topology>
    </subcellularLocation>
</comment>
<comment type="pathway">
    <text evidence="2">Carotenoid biosynthesis.</text>
</comment>
<keyword evidence="3 8" id="KW-0812">Transmembrane</keyword>
<comment type="caution">
    <text evidence="9">The sequence shown here is derived from an EMBL/GenBank/DDBJ whole genome shotgun (WGS) entry which is preliminary data.</text>
</comment>
<proteinExistence type="predicted"/>
<feature type="transmembrane region" description="Helical" evidence="8">
    <location>
        <begin position="79"/>
        <end position="99"/>
    </location>
</feature>
<evidence type="ECO:0000256" key="8">
    <source>
        <dbReference type="SAM" id="Phobius"/>
    </source>
</evidence>
<dbReference type="GO" id="GO:0045436">
    <property type="term" value="F:lycopene beta cyclase activity"/>
    <property type="evidence" value="ECO:0007669"/>
    <property type="project" value="UniProtKB-ARBA"/>
</dbReference>
<dbReference type="GO" id="GO:0016117">
    <property type="term" value="P:carotenoid biosynthetic process"/>
    <property type="evidence" value="ECO:0007669"/>
    <property type="project" value="UniProtKB-KW"/>
</dbReference>
<evidence type="ECO:0000256" key="5">
    <source>
        <dbReference type="ARBA" id="ARBA00022989"/>
    </source>
</evidence>